<evidence type="ECO:0000313" key="2">
    <source>
        <dbReference type="Proteomes" id="UP001623559"/>
    </source>
</evidence>
<evidence type="ECO:0000313" key="1">
    <source>
        <dbReference type="EMBL" id="MFL0205790.1"/>
    </source>
</evidence>
<comment type="caution">
    <text evidence="1">The sequence shown here is derived from an EMBL/GenBank/DDBJ whole genome shotgun (WGS) entry which is preliminary data.</text>
</comment>
<protein>
    <submittedName>
        <fullName evidence="1">FeoB-associated Cys-rich membrane protein</fullName>
    </submittedName>
</protein>
<name>A0ABW8SU22_9BACT</name>
<proteinExistence type="predicted"/>
<sequence>MENILIFLVFAAAVFYLVRMVYNQFWGASAGNCAKGCGTCAASSTIDKMNSERS</sequence>
<organism evidence="1 2">
    <name type="scientific">Aquirufa novilacunae</name>
    <dbReference type="NCBI Taxonomy" id="3139305"/>
    <lineage>
        <taxon>Bacteria</taxon>
        <taxon>Pseudomonadati</taxon>
        <taxon>Bacteroidota</taxon>
        <taxon>Cytophagia</taxon>
        <taxon>Cytophagales</taxon>
        <taxon>Flectobacillaceae</taxon>
        <taxon>Aquirufa</taxon>
    </lineage>
</organism>
<dbReference type="EMBL" id="JBEWZG010000001">
    <property type="protein sequence ID" value="MFL0205790.1"/>
    <property type="molecule type" value="Genomic_DNA"/>
</dbReference>
<accession>A0ABW8SU22</accession>
<gene>
    <name evidence="1" type="ORF">V7S74_03460</name>
</gene>
<dbReference type="Pfam" id="PF12669">
    <property type="entry name" value="FeoB_associated"/>
    <property type="match status" value="1"/>
</dbReference>
<dbReference type="Proteomes" id="UP001623559">
    <property type="component" value="Unassembled WGS sequence"/>
</dbReference>
<dbReference type="RefSeq" id="WP_406777369.1">
    <property type="nucleotide sequence ID" value="NZ_JBEWZG010000001.1"/>
</dbReference>
<reference evidence="1 2" key="1">
    <citation type="submission" date="2024-07" db="EMBL/GenBank/DDBJ databases">
        <authorList>
            <person name="Pitt A."/>
            <person name="Hahn M.W."/>
        </authorList>
    </citation>
    <scope>NUCLEOTIDE SEQUENCE [LARGE SCALE GENOMIC DNA]</scope>
    <source>
        <strain evidence="1 2">2-AUSEE-184A6</strain>
    </source>
</reference>